<name>A0A6C0CLC9_9ZZZZ</name>
<dbReference type="AlphaFoldDB" id="A0A6C0CLC9"/>
<protein>
    <submittedName>
        <fullName evidence="1">Uncharacterized protein</fullName>
    </submittedName>
</protein>
<sequence>MTNPSMESFDNDDDRILDELLGSIVNEITEWKKKNQKDITENEQQSIIQMKCKESEYDLTEDQIYELDSWVTKLVEIRRRC</sequence>
<evidence type="ECO:0000313" key="1">
    <source>
        <dbReference type="EMBL" id="QHT04479.1"/>
    </source>
</evidence>
<accession>A0A6C0CLC9</accession>
<organism evidence="1">
    <name type="scientific">viral metagenome</name>
    <dbReference type="NCBI Taxonomy" id="1070528"/>
    <lineage>
        <taxon>unclassified sequences</taxon>
        <taxon>metagenomes</taxon>
        <taxon>organismal metagenomes</taxon>
    </lineage>
</organism>
<proteinExistence type="predicted"/>
<reference evidence="1" key="1">
    <citation type="journal article" date="2020" name="Nature">
        <title>Giant virus diversity and host interactions through global metagenomics.</title>
        <authorList>
            <person name="Schulz F."/>
            <person name="Roux S."/>
            <person name="Paez-Espino D."/>
            <person name="Jungbluth S."/>
            <person name="Walsh D.A."/>
            <person name="Denef V.J."/>
            <person name="McMahon K.D."/>
            <person name="Konstantinidis K.T."/>
            <person name="Eloe-Fadrosh E.A."/>
            <person name="Kyrpides N.C."/>
            <person name="Woyke T."/>
        </authorList>
    </citation>
    <scope>NUCLEOTIDE SEQUENCE</scope>
    <source>
        <strain evidence="1">GVMAG-M-3300021185-45</strain>
    </source>
</reference>
<dbReference type="EMBL" id="MN739430">
    <property type="protein sequence ID" value="QHT04479.1"/>
    <property type="molecule type" value="Genomic_DNA"/>
</dbReference>